<evidence type="ECO:0000313" key="3">
    <source>
        <dbReference type="EMBL" id="MBW0495866.1"/>
    </source>
</evidence>
<feature type="compositionally biased region" description="Polar residues" evidence="1">
    <location>
        <begin position="23"/>
        <end position="83"/>
    </location>
</feature>
<keyword evidence="2" id="KW-0812">Transmembrane</keyword>
<evidence type="ECO:0000256" key="1">
    <source>
        <dbReference type="SAM" id="MobiDB-lite"/>
    </source>
</evidence>
<dbReference type="Proteomes" id="UP000765509">
    <property type="component" value="Unassembled WGS sequence"/>
</dbReference>
<feature type="compositionally biased region" description="Low complexity" evidence="1">
    <location>
        <begin position="237"/>
        <end position="249"/>
    </location>
</feature>
<keyword evidence="4" id="KW-1185">Reference proteome</keyword>
<feature type="transmembrane region" description="Helical" evidence="2">
    <location>
        <begin position="119"/>
        <end position="141"/>
    </location>
</feature>
<feature type="region of interest" description="Disordered" evidence="1">
    <location>
        <begin position="199"/>
        <end position="249"/>
    </location>
</feature>
<keyword evidence="2" id="KW-0472">Membrane</keyword>
<gene>
    <name evidence="3" type="ORF">O181_035581</name>
</gene>
<dbReference type="AlphaFoldDB" id="A0A9Q3H931"/>
<organism evidence="3 4">
    <name type="scientific">Austropuccinia psidii MF-1</name>
    <dbReference type="NCBI Taxonomy" id="1389203"/>
    <lineage>
        <taxon>Eukaryota</taxon>
        <taxon>Fungi</taxon>
        <taxon>Dikarya</taxon>
        <taxon>Basidiomycota</taxon>
        <taxon>Pucciniomycotina</taxon>
        <taxon>Pucciniomycetes</taxon>
        <taxon>Pucciniales</taxon>
        <taxon>Sphaerophragmiaceae</taxon>
        <taxon>Austropuccinia</taxon>
    </lineage>
</organism>
<reference evidence="3" key="1">
    <citation type="submission" date="2021-03" db="EMBL/GenBank/DDBJ databases">
        <title>Draft genome sequence of rust myrtle Austropuccinia psidii MF-1, a brazilian biotype.</title>
        <authorList>
            <person name="Quecine M.C."/>
            <person name="Pachon D.M.R."/>
            <person name="Bonatelli M.L."/>
            <person name="Correr F.H."/>
            <person name="Franceschini L.M."/>
            <person name="Leite T.F."/>
            <person name="Margarido G.R.A."/>
            <person name="Almeida C.A."/>
            <person name="Ferrarezi J.A."/>
            <person name="Labate C.A."/>
        </authorList>
    </citation>
    <scope>NUCLEOTIDE SEQUENCE</scope>
    <source>
        <strain evidence="3">MF-1</strain>
    </source>
</reference>
<proteinExistence type="predicted"/>
<comment type="caution">
    <text evidence="3">The sequence shown here is derived from an EMBL/GenBank/DDBJ whole genome shotgun (WGS) entry which is preliminary data.</text>
</comment>
<keyword evidence="2" id="KW-1133">Transmembrane helix</keyword>
<dbReference type="OrthoDB" id="2507620at2759"/>
<evidence type="ECO:0000256" key="2">
    <source>
        <dbReference type="SAM" id="Phobius"/>
    </source>
</evidence>
<sequence>MASSKLDPSGSAPQSSDHHHPQSNHSNPAMETSKSSSPPKSIGQLSRSQANLDKTIQSGNQDSDPSKNQVDQSPRQPQSSIGKTSDEQLPPLPPKNFNYPQIQFITQNKPSSNQVLINFLLNISNGLFFGGCLTGLIIFIYQKHFFPKLQIKTEILTKFISSASTSFEKFVENLISLAQINPQFYKTATTLASLDLKEPPKTDLVDDDQMDEHNSANNLSESIEDKSSMGEDETSSKRPSTSSSQISNFSQINNCNKTLDSSDHINKPILDSLNRLTSILRKRQSHLTQNSAQDGTPKLRPAVHLIETLKKVQGDIYSENSGYLNPQSRTNLAYNFTKLPYSDLDNPTALIENKKALSQFKDGIRSIKGMLLNRRNFSSWRTTGPVNTT</sequence>
<name>A0A9Q3H931_9BASI</name>
<accession>A0A9Q3H931</accession>
<evidence type="ECO:0008006" key="5">
    <source>
        <dbReference type="Google" id="ProtNLM"/>
    </source>
</evidence>
<evidence type="ECO:0000313" key="4">
    <source>
        <dbReference type="Proteomes" id="UP000765509"/>
    </source>
</evidence>
<dbReference type="EMBL" id="AVOT02013327">
    <property type="protein sequence ID" value="MBW0495866.1"/>
    <property type="molecule type" value="Genomic_DNA"/>
</dbReference>
<protein>
    <recommendedName>
        <fullName evidence="5">Peroxin-14</fullName>
    </recommendedName>
</protein>
<feature type="region of interest" description="Disordered" evidence="1">
    <location>
        <begin position="1"/>
        <end position="97"/>
    </location>
</feature>